<keyword evidence="1 5" id="KW-1003">Cell membrane</keyword>
<comment type="similarity">
    <text evidence="5 6">Belongs to the FtsA/MreB family.</text>
</comment>
<dbReference type="InterPro" id="IPR050696">
    <property type="entry name" value="FtsA/MreB"/>
</dbReference>
<evidence type="ECO:0000313" key="9">
    <source>
        <dbReference type="Proteomes" id="UP000245137"/>
    </source>
</evidence>
<dbReference type="PANTHER" id="PTHR32432:SF4">
    <property type="entry name" value="CELL DIVISION PROTEIN FTSA"/>
    <property type="match status" value="1"/>
</dbReference>
<organism evidence="8 9">
    <name type="scientific">Methylosinus sporium</name>
    <dbReference type="NCBI Taxonomy" id="428"/>
    <lineage>
        <taxon>Bacteria</taxon>
        <taxon>Pseudomonadati</taxon>
        <taxon>Pseudomonadota</taxon>
        <taxon>Alphaproteobacteria</taxon>
        <taxon>Hyphomicrobiales</taxon>
        <taxon>Methylocystaceae</taxon>
        <taxon>Methylosinus</taxon>
    </lineage>
</organism>
<dbReference type="GO" id="GO:0032153">
    <property type="term" value="C:cell division site"/>
    <property type="evidence" value="ECO:0007669"/>
    <property type="project" value="UniProtKB-UniRule"/>
</dbReference>
<evidence type="ECO:0000256" key="3">
    <source>
        <dbReference type="ARBA" id="ARBA00023136"/>
    </source>
</evidence>
<feature type="domain" description="SHS2" evidence="7">
    <location>
        <begin position="21"/>
        <end position="216"/>
    </location>
</feature>
<evidence type="ECO:0000259" key="7">
    <source>
        <dbReference type="SMART" id="SM00842"/>
    </source>
</evidence>
<sequence>MKPHIFPPRMKQLGARRSATMAVLDVGTSKIACIIARLTPVGEGSPRGRTHRARVLGIGHQRSRGVKAGQIVDMEEVESAVRRTVDAAERMARSQVDAIVVTASGGRLASQHFAAKTRVVSGAVAPSDVHRVLEASAAHVTERGRIVVHSLPTGFSLDGTAGIREPAGMVGGELGVDLHVASCDQAAMRNLLVAVERCHLGIEAAAAAPYVAGLAVLEADEAELGAIVIDMGAGVTSLAVFSGGALAHVDAVTLGGNHITMDIARGLDCRLSDAERLKTLYGAAISSPSDDRETIAFDHVGESGEYPAHAPKSHLVRIIRPRVEETLEFLRDRLAASGFSAHAGRRVVLTGGACLLTGLPEAARRILGGQVRVGRPAGIDGLPESARSPAFAAAVGLLVYPQFSGREYFEPRQEAEMRGTGTNGYFSRVGQWLRDSF</sequence>
<dbReference type="InterPro" id="IPR003494">
    <property type="entry name" value="SHS2_FtsA"/>
</dbReference>
<keyword evidence="4 5" id="KW-0131">Cell cycle</keyword>
<proteinExistence type="inferred from homology"/>
<dbReference type="Pfam" id="PF14450">
    <property type="entry name" value="FtsA"/>
    <property type="match status" value="1"/>
</dbReference>
<dbReference type="CDD" id="cd24048">
    <property type="entry name" value="ASKHA_NBD_FtsA"/>
    <property type="match status" value="1"/>
</dbReference>
<name>A0A2U1SPR3_METSR</name>
<dbReference type="AlphaFoldDB" id="A0A2U1SPR3"/>
<gene>
    <name evidence="5 8" type="primary">ftsA</name>
    <name evidence="8" type="ORF">C5689_11970</name>
</gene>
<comment type="function">
    <text evidence="5 6">Cell division protein that is involved in the assembly of the Z ring. May serve as a membrane anchor for the Z ring.</text>
</comment>
<dbReference type="Gene3D" id="3.30.420.40">
    <property type="match status" value="2"/>
</dbReference>
<reference evidence="8 9" key="1">
    <citation type="journal article" date="2018" name="Appl. Microbiol. Biotechnol.">
        <title>Co-cultivation of the strictly anaerobic methanogen Methanosarcina barkeri with aerobic methanotrophs in an oxygen-limited membrane bioreactor.</title>
        <authorList>
            <person name="In 't Zandt M.H."/>
            <person name="van den Bosch T.J.M."/>
            <person name="Rijkers R."/>
            <person name="van Kessel M.A.H.J."/>
            <person name="Jetten M.S.M."/>
            <person name="Welte C.U."/>
        </authorList>
    </citation>
    <scope>NUCLEOTIDE SEQUENCE [LARGE SCALE GENOMIC DNA]</scope>
    <source>
        <strain evidence="8 9">DSM 17706</strain>
    </source>
</reference>
<keyword evidence="3 5" id="KW-0472">Membrane</keyword>
<protein>
    <recommendedName>
        <fullName evidence="5 6">Cell division protein FtsA</fullName>
    </recommendedName>
</protein>
<dbReference type="InterPro" id="IPR020823">
    <property type="entry name" value="Cell_div_FtsA"/>
</dbReference>
<dbReference type="PANTHER" id="PTHR32432">
    <property type="entry name" value="CELL DIVISION PROTEIN FTSA-RELATED"/>
    <property type="match status" value="1"/>
</dbReference>
<dbReference type="Proteomes" id="UP000245137">
    <property type="component" value="Unassembled WGS sequence"/>
</dbReference>
<evidence type="ECO:0000256" key="6">
    <source>
        <dbReference type="PIRNR" id="PIRNR003101"/>
    </source>
</evidence>
<dbReference type="GO" id="GO:0043093">
    <property type="term" value="P:FtsZ-dependent cytokinesis"/>
    <property type="evidence" value="ECO:0007669"/>
    <property type="project" value="UniProtKB-UniRule"/>
</dbReference>
<keyword evidence="9" id="KW-1185">Reference proteome</keyword>
<dbReference type="PIRSF" id="PIRSF003101">
    <property type="entry name" value="FtsA"/>
    <property type="match status" value="1"/>
</dbReference>
<dbReference type="InterPro" id="IPR043129">
    <property type="entry name" value="ATPase_NBD"/>
</dbReference>
<dbReference type="SUPFAM" id="SSF53067">
    <property type="entry name" value="Actin-like ATPase domain"/>
    <property type="match status" value="2"/>
</dbReference>
<evidence type="ECO:0000256" key="2">
    <source>
        <dbReference type="ARBA" id="ARBA00022618"/>
    </source>
</evidence>
<dbReference type="OrthoDB" id="9810567at2"/>
<evidence type="ECO:0000256" key="1">
    <source>
        <dbReference type="ARBA" id="ARBA00022475"/>
    </source>
</evidence>
<dbReference type="EMBL" id="PUIV01000018">
    <property type="protein sequence ID" value="PWB93585.1"/>
    <property type="molecule type" value="Genomic_DNA"/>
</dbReference>
<dbReference type="Pfam" id="PF02491">
    <property type="entry name" value="SHS2_FTSA"/>
    <property type="match status" value="1"/>
</dbReference>
<comment type="caution">
    <text evidence="8">The sequence shown here is derived from an EMBL/GenBank/DDBJ whole genome shotgun (WGS) entry which is preliminary data.</text>
</comment>
<evidence type="ECO:0000256" key="5">
    <source>
        <dbReference type="HAMAP-Rule" id="MF_02033"/>
    </source>
</evidence>
<evidence type="ECO:0000313" key="8">
    <source>
        <dbReference type="EMBL" id="PWB93585.1"/>
    </source>
</evidence>
<comment type="subunit">
    <text evidence="5">Self-interacts. Interacts with FtsZ.</text>
</comment>
<dbReference type="GO" id="GO:0009898">
    <property type="term" value="C:cytoplasmic side of plasma membrane"/>
    <property type="evidence" value="ECO:0007669"/>
    <property type="project" value="UniProtKB-UniRule"/>
</dbReference>
<dbReference type="RefSeq" id="WP_108917508.1">
    <property type="nucleotide sequence ID" value="NZ_BGJY01000011.1"/>
</dbReference>
<dbReference type="HAMAP" id="MF_02033">
    <property type="entry name" value="FtsA"/>
    <property type="match status" value="1"/>
</dbReference>
<comment type="subcellular location">
    <subcellularLocation>
        <location evidence="5">Cell membrane</location>
        <topology evidence="5">Peripheral membrane protein</topology>
        <orientation evidence="5">Cytoplasmic side</orientation>
    </subcellularLocation>
    <text evidence="5">Localizes to the Z ring in an FtsZ-dependent manner. Targeted to the membrane through a conserved C-terminal amphipathic helix.</text>
</comment>
<keyword evidence="2 5" id="KW-0132">Cell division</keyword>
<evidence type="ECO:0000256" key="4">
    <source>
        <dbReference type="ARBA" id="ARBA00023306"/>
    </source>
</evidence>
<accession>A0A2U1SPR3</accession>
<dbReference type="SMART" id="SM00842">
    <property type="entry name" value="FtsA"/>
    <property type="match status" value="1"/>
</dbReference>
<dbReference type="NCBIfam" id="TIGR01174">
    <property type="entry name" value="ftsA"/>
    <property type="match status" value="1"/>
</dbReference>